<proteinExistence type="predicted"/>
<protein>
    <recommendedName>
        <fullName evidence="2">F-box domain-containing protein</fullName>
    </recommendedName>
</protein>
<evidence type="ECO:0008006" key="2">
    <source>
        <dbReference type="Google" id="ProtNLM"/>
    </source>
</evidence>
<dbReference type="OrthoDB" id="3203373at2759"/>
<evidence type="ECO:0000313" key="1">
    <source>
        <dbReference type="EMBL" id="KZP03276.1"/>
    </source>
</evidence>
<name>A0A167TTU9_9AGAM</name>
<reference evidence="1" key="1">
    <citation type="journal article" date="2016" name="Mol. Biol. Evol.">
        <title>Comparative Genomics of Early-Diverging Mushroom-Forming Fungi Provides Insights into the Origins of Lignocellulose Decay Capabilities.</title>
        <authorList>
            <person name="Nagy L.G."/>
            <person name="Riley R."/>
            <person name="Tritt A."/>
            <person name="Adam C."/>
            <person name="Daum C."/>
            <person name="Floudas D."/>
            <person name="Sun H."/>
            <person name="Yadav J.S."/>
            <person name="Pangilinan J."/>
            <person name="Larsson K.H."/>
            <person name="Matsuura K."/>
            <person name="Barry K."/>
            <person name="Labutti K."/>
            <person name="Kuo R."/>
            <person name="Ohm R.A."/>
            <person name="Bhattacharya S.S."/>
            <person name="Shirouzu T."/>
            <person name="Yoshinaga Y."/>
            <person name="Martin F.M."/>
            <person name="Grigoriev I.V."/>
            <person name="Hibbett D.S."/>
        </authorList>
    </citation>
    <scope>NUCLEOTIDE SEQUENCE [LARGE SCALE GENOMIC DNA]</scope>
    <source>
        <strain evidence="1">CBS 109695</strain>
    </source>
</reference>
<accession>A0A167TTU9</accession>
<sequence>MSLHSLNHLELYPYTFGLMQFRVPIVLPTIQYLHLDATLDPAYLGIIIHSFQAESLITLSLDGWDLSGEDDALEDALELYFPTLEHLILLNVTRGYPDRDLFAQRFPDIKRLTCQCMSPWEMDHVAGDMSCDVIDIMTPICFGTQFDADTESPPINDWERWPKLQVLAVSCTDVAMDTEGLYNMISMLKDMDHGIQSWLRWRTTALTGPRRSHNLLEGSHRILTASNWRLEALRADTESGAIKSGNLSREVKIIRVVSL</sequence>
<dbReference type="EMBL" id="KV418114">
    <property type="protein sequence ID" value="KZP03276.1"/>
    <property type="molecule type" value="Genomic_DNA"/>
</dbReference>
<dbReference type="AlphaFoldDB" id="A0A167TTU9"/>
<gene>
    <name evidence="1" type="ORF">FIBSPDRAFT_1018919</name>
</gene>
<organism evidence="1">
    <name type="scientific">Athelia psychrophila</name>
    <dbReference type="NCBI Taxonomy" id="1759441"/>
    <lineage>
        <taxon>Eukaryota</taxon>
        <taxon>Fungi</taxon>
        <taxon>Dikarya</taxon>
        <taxon>Basidiomycota</taxon>
        <taxon>Agaricomycotina</taxon>
        <taxon>Agaricomycetes</taxon>
        <taxon>Agaricomycetidae</taxon>
        <taxon>Atheliales</taxon>
        <taxon>Atheliaceae</taxon>
        <taxon>Athelia</taxon>
    </lineage>
</organism>